<organism evidence="2 3">
    <name type="scientific">Amycolatopsis albispora</name>
    <dbReference type="NCBI Taxonomy" id="1804986"/>
    <lineage>
        <taxon>Bacteria</taxon>
        <taxon>Bacillati</taxon>
        <taxon>Actinomycetota</taxon>
        <taxon>Actinomycetes</taxon>
        <taxon>Pseudonocardiales</taxon>
        <taxon>Pseudonocardiaceae</taxon>
        <taxon>Amycolatopsis</taxon>
    </lineage>
</organism>
<gene>
    <name evidence="2" type="ORF">A4R43_36740</name>
</gene>
<evidence type="ECO:0000256" key="1">
    <source>
        <dbReference type="SAM" id="Phobius"/>
    </source>
</evidence>
<dbReference type="EMBL" id="CP015163">
    <property type="protein sequence ID" value="AXB47319.1"/>
    <property type="molecule type" value="Genomic_DNA"/>
</dbReference>
<keyword evidence="1" id="KW-1133">Transmembrane helix</keyword>
<proteinExistence type="predicted"/>
<protein>
    <submittedName>
        <fullName evidence="2">Uncharacterized protein</fullName>
    </submittedName>
</protein>
<dbReference type="AlphaFoldDB" id="A0A344LGZ5"/>
<feature type="transmembrane region" description="Helical" evidence="1">
    <location>
        <begin position="47"/>
        <end position="65"/>
    </location>
</feature>
<keyword evidence="3" id="KW-1185">Reference proteome</keyword>
<feature type="transmembrane region" description="Helical" evidence="1">
    <location>
        <begin position="71"/>
        <end position="89"/>
    </location>
</feature>
<keyword evidence="1" id="KW-0472">Membrane</keyword>
<keyword evidence="1" id="KW-0812">Transmembrane</keyword>
<feature type="transmembrane region" description="Helical" evidence="1">
    <location>
        <begin position="16"/>
        <end position="35"/>
    </location>
</feature>
<evidence type="ECO:0000313" key="3">
    <source>
        <dbReference type="Proteomes" id="UP000250434"/>
    </source>
</evidence>
<reference evidence="2 3" key="1">
    <citation type="submission" date="2016-04" db="EMBL/GenBank/DDBJ databases">
        <title>Complete genome sequence and analysis of deep-sea sediment isolate, Amycolatopsis sp. WP1.</title>
        <authorList>
            <person name="Wang H."/>
            <person name="Chen S."/>
            <person name="Wu Q."/>
        </authorList>
    </citation>
    <scope>NUCLEOTIDE SEQUENCE [LARGE SCALE GENOMIC DNA]</scope>
    <source>
        <strain evidence="2 3">WP1</strain>
    </source>
</reference>
<name>A0A344LGZ5_9PSEU</name>
<dbReference type="Proteomes" id="UP000250434">
    <property type="component" value="Chromosome"/>
</dbReference>
<evidence type="ECO:0000313" key="2">
    <source>
        <dbReference type="EMBL" id="AXB47319.1"/>
    </source>
</evidence>
<accession>A0A344LGZ5</accession>
<sequence length="111" mass="11652">MVASTTVRALPEPFGHVLYASLAVGSVISLAGVFWPGVTGALVERAGLIGLIGLSFCYAGMILVVNGWRGTAFTVFLTAFGLANLFRAFQISREIKELTAARAFLNGGDAE</sequence>
<dbReference type="KEGG" id="aab:A4R43_36740"/>